<dbReference type="RefSeq" id="WP_379564992.1">
    <property type="nucleotide sequence ID" value="NZ_JBHSQK010000011.1"/>
</dbReference>
<protein>
    <submittedName>
        <fullName evidence="1">Uncharacterized protein</fullName>
    </submittedName>
</protein>
<sequence>MTWTANDATIAHALHRFAVVAGPVLNAMEKRPLVAPESGVAGRIVMSVTRPADGTLKERTNWWVRTIGGAAILLAKPAAASPLASKLPVEESLAAAGEGLVLCGIAREYGLVGPGRQAQLLAEVLFDARVPSTTATTDRASLTGERSVTDLAAEALRLGQILHGLGGRVRESRAHRKGGGLLKRVPGMAAVTGIRADLADLNRVAAEGRIWLDRSLLIPEG</sequence>
<keyword evidence="2" id="KW-1185">Reference proteome</keyword>
<proteinExistence type="predicted"/>
<dbReference type="EMBL" id="JBHSQK010000011">
    <property type="protein sequence ID" value="MFC5947930.1"/>
    <property type="molecule type" value="Genomic_DNA"/>
</dbReference>
<accession>A0ABW1I3Z8</accession>
<name>A0ABW1I3Z8_9PSEU</name>
<organism evidence="1 2">
    <name type="scientific">Pseudonocardia lutea</name>
    <dbReference type="NCBI Taxonomy" id="2172015"/>
    <lineage>
        <taxon>Bacteria</taxon>
        <taxon>Bacillati</taxon>
        <taxon>Actinomycetota</taxon>
        <taxon>Actinomycetes</taxon>
        <taxon>Pseudonocardiales</taxon>
        <taxon>Pseudonocardiaceae</taxon>
        <taxon>Pseudonocardia</taxon>
    </lineage>
</organism>
<comment type="caution">
    <text evidence="1">The sequence shown here is derived from an EMBL/GenBank/DDBJ whole genome shotgun (WGS) entry which is preliminary data.</text>
</comment>
<evidence type="ECO:0000313" key="1">
    <source>
        <dbReference type="EMBL" id="MFC5947930.1"/>
    </source>
</evidence>
<dbReference type="Proteomes" id="UP001596119">
    <property type="component" value="Unassembled WGS sequence"/>
</dbReference>
<evidence type="ECO:0000313" key="2">
    <source>
        <dbReference type="Proteomes" id="UP001596119"/>
    </source>
</evidence>
<gene>
    <name evidence="1" type="ORF">ACFQH9_06550</name>
</gene>
<reference evidence="2" key="1">
    <citation type="journal article" date="2019" name="Int. J. Syst. Evol. Microbiol.">
        <title>The Global Catalogue of Microorganisms (GCM) 10K type strain sequencing project: providing services to taxonomists for standard genome sequencing and annotation.</title>
        <authorList>
            <consortium name="The Broad Institute Genomics Platform"/>
            <consortium name="The Broad Institute Genome Sequencing Center for Infectious Disease"/>
            <person name="Wu L."/>
            <person name="Ma J."/>
        </authorList>
    </citation>
    <scope>NUCLEOTIDE SEQUENCE [LARGE SCALE GENOMIC DNA]</scope>
    <source>
        <strain evidence="2">CGMCC 4.7397</strain>
    </source>
</reference>